<feature type="domain" description="Ribosomal RNA adenine methylase transferase N-terminal" evidence="9">
    <location>
        <begin position="36"/>
        <end position="213"/>
    </location>
</feature>
<evidence type="ECO:0000256" key="1">
    <source>
        <dbReference type="ARBA" id="ARBA00022490"/>
    </source>
</evidence>
<keyword evidence="1 7" id="KW-0963">Cytoplasm</keyword>
<proteinExistence type="inferred from homology"/>
<gene>
    <name evidence="7" type="primary">rsmA</name>
    <name evidence="7" type="synonym">ksgA</name>
    <name evidence="10" type="ORF">MAQA_15416</name>
</gene>
<dbReference type="InterPro" id="IPR020598">
    <property type="entry name" value="rRNA_Ade_methylase_Trfase_N"/>
</dbReference>
<feature type="binding site" evidence="7 8">
    <location>
        <position position="31"/>
    </location>
    <ligand>
        <name>S-adenosyl-L-methionine</name>
        <dbReference type="ChEBI" id="CHEBI:59789"/>
    </ligand>
</feature>
<dbReference type="CDD" id="cd02440">
    <property type="entry name" value="AdoMet_MTases"/>
    <property type="match status" value="1"/>
</dbReference>
<dbReference type="HAMAP" id="MF_00607">
    <property type="entry name" value="16SrRNA_methyltr_A"/>
    <property type="match status" value="1"/>
</dbReference>
<keyword evidence="2 7" id="KW-0698">rRNA processing</keyword>
<evidence type="ECO:0000256" key="5">
    <source>
        <dbReference type="ARBA" id="ARBA00022691"/>
    </source>
</evidence>
<feature type="binding site" evidence="7 8">
    <location>
        <position position="128"/>
    </location>
    <ligand>
        <name>S-adenosyl-L-methionine</name>
        <dbReference type="ChEBI" id="CHEBI:59789"/>
    </ligand>
</feature>
<dbReference type="EMBL" id="AOCG01000020">
    <property type="protein sequence ID" value="EUJ16689.1"/>
    <property type="molecule type" value="Genomic_DNA"/>
</dbReference>
<dbReference type="EC" id="2.1.1.182" evidence="7"/>
<dbReference type="PATRIC" id="fig|1265818.5.peg.3114"/>
<dbReference type="PROSITE" id="PS51689">
    <property type="entry name" value="SAM_RNA_A_N6_MT"/>
    <property type="match status" value="1"/>
</dbReference>
<dbReference type="OrthoDB" id="9814755at2"/>
<keyword evidence="4 7" id="KW-0808">Transferase</keyword>
<dbReference type="Gene3D" id="3.40.50.150">
    <property type="entry name" value="Vaccinia Virus protein VP39"/>
    <property type="match status" value="1"/>
</dbReference>
<feature type="binding site" evidence="7 8">
    <location>
        <position position="77"/>
    </location>
    <ligand>
        <name>S-adenosyl-L-methionine</name>
        <dbReference type="ChEBI" id="CHEBI:59789"/>
    </ligand>
</feature>
<evidence type="ECO:0000313" key="10">
    <source>
        <dbReference type="EMBL" id="EUJ16689.1"/>
    </source>
</evidence>
<sequence length="296" mass="33476">MSKDIATPGRTAEILKKYGFLFKKSLGQNFLIDSNILRRITETAGLTKETNVIEIGPGIGALTEHLAREAREVVAFEIDQRLMPILADTLSPYSNVHIEHADILKADVEDVIARQFTDPKAPLKIVANLPYYVTTPIILNLLHSRVPVNSMTFMLQKEVAERISAVPGTKSYGSLTIAIQYYMEASLAFIVPKNVFMPKPNVDSGIIHLVRREKPLAHVQDETFFFEVVRAAFVNRRKTLWNNLAQKYPELKAKRQETEERFARIEIDFKRRGETLSIPEFAAVATELAEILKKIA</sequence>
<keyword evidence="6 7" id="KW-0694">RNA-binding</keyword>
<comment type="caution">
    <text evidence="10">The sequence shown here is derived from an EMBL/GenBank/DDBJ whole genome shotgun (WGS) entry which is preliminary data.</text>
</comment>
<dbReference type="PANTHER" id="PTHR11727:SF7">
    <property type="entry name" value="DIMETHYLADENOSINE TRANSFERASE-RELATED"/>
    <property type="match status" value="1"/>
</dbReference>
<feature type="binding site" evidence="7 8">
    <location>
        <position position="29"/>
    </location>
    <ligand>
        <name>S-adenosyl-L-methionine</name>
        <dbReference type="ChEBI" id="CHEBI:59789"/>
    </ligand>
</feature>
<dbReference type="FunFam" id="3.40.50.150:FF:000023">
    <property type="entry name" value="Ribosomal RNA small subunit methyltransferase A"/>
    <property type="match status" value="1"/>
</dbReference>
<protein>
    <recommendedName>
        <fullName evidence="7">Ribosomal RNA small subunit methyltransferase A</fullName>
        <ecNumber evidence="7">2.1.1.182</ecNumber>
    </recommendedName>
    <alternativeName>
        <fullName evidence="7">16S rRNA (adenine(1518)-N(6)/adenine(1519)-N(6))-dimethyltransferase</fullName>
    </alternativeName>
    <alternativeName>
        <fullName evidence="7">16S rRNA dimethyladenosine transferase</fullName>
    </alternativeName>
    <alternativeName>
        <fullName evidence="7">16S rRNA dimethylase</fullName>
    </alternativeName>
    <alternativeName>
        <fullName evidence="7">S-adenosylmethionine-6-N', N'-adenosyl(rRNA) dimethyltransferase</fullName>
    </alternativeName>
</protein>
<feature type="binding site" evidence="7 8">
    <location>
        <position position="102"/>
    </location>
    <ligand>
        <name>S-adenosyl-L-methionine</name>
        <dbReference type="ChEBI" id="CHEBI:59789"/>
    </ligand>
</feature>
<comment type="subcellular location">
    <subcellularLocation>
        <location evidence="7">Cytoplasm</location>
    </subcellularLocation>
</comment>
<evidence type="ECO:0000256" key="8">
    <source>
        <dbReference type="PROSITE-ProRule" id="PRU01026"/>
    </source>
</evidence>
<dbReference type="SMART" id="SM00650">
    <property type="entry name" value="rADc"/>
    <property type="match status" value="1"/>
</dbReference>
<keyword evidence="3 7" id="KW-0489">Methyltransferase</keyword>
<evidence type="ECO:0000256" key="4">
    <source>
        <dbReference type="ARBA" id="ARBA00022679"/>
    </source>
</evidence>
<dbReference type="SUPFAM" id="SSF53335">
    <property type="entry name" value="S-adenosyl-L-methionine-dependent methyltransferases"/>
    <property type="match status" value="1"/>
</dbReference>
<dbReference type="InterPro" id="IPR020596">
    <property type="entry name" value="rRNA_Ade_Mease_Trfase_CS"/>
</dbReference>
<evidence type="ECO:0000259" key="9">
    <source>
        <dbReference type="SMART" id="SM00650"/>
    </source>
</evidence>
<keyword evidence="11" id="KW-1185">Reference proteome</keyword>
<evidence type="ECO:0000256" key="7">
    <source>
        <dbReference type="HAMAP-Rule" id="MF_00607"/>
    </source>
</evidence>
<dbReference type="NCBIfam" id="TIGR00755">
    <property type="entry name" value="ksgA"/>
    <property type="match status" value="1"/>
</dbReference>
<dbReference type="PANTHER" id="PTHR11727">
    <property type="entry name" value="DIMETHYLADENOSINE TRANSFERASE"/>
    <property type="match status" value="1"/>
</dbReference>
<comment type="function">
    <text evidence="7">Specifically dimethylates two adjacent adenosines (A1518 and A1519) in the loop of a conserved hairpin near the 3'-end of 16S rRNA in the 30S particle. May play a critical role in biogenesis of 30S subunits.</text>
</comment>
<dbReference type="InterPro" id="IPR029063">
    <property type="entry name" value="SAM-dependent_MTases_sf"/>
</dbReference>
<comment type="catalytic activity">
    <reaction evidence="7">
        <text>adenosine(1518)/adenosine(1519) in 16S rRNA + 4 S-adenosyl-L-methionine = N(6)-dimethyladenosine(1518)/N(6)-dimethyladenosine(1519) in 16S rRNA + 4 S-adenosyl-L-homocysteine + 4 H(+)</text>
        <dbReference type="Rhea" id="RHEA:19609"/>
        <dbReference type="Rhea" id="RHEA-COMP:10232"/>
        <dbReference type="Rhea" id="RHEA-COMP:10233"/>
        <dbReference type="ChEBI" id="CHEBI:15378"/>
        <dbReference type="ChEBI" id="CHEBI:57856"/>
        <dbReference type="ChEBI" id="CHEBI:59789"/>
        <dbReference type="ChEBI" id="CHEBI:74411"/>
        <dbReference type="ChEBI" id="CHEBI:74493"/>
        <dbReference type="EC" id="2.1.1.182"/>
    </reaction>
</comment>
<dbReference type="Gene3D" id="1.10.8.100">
    <property type="entry name" value="Ribosomal RNA adenine dimethylase-like, domain 2"/>
    <property type="match status" value="1"/>
</dbReference>
<comment type="similarity">
    <text evidence="7">Belongs to the class I-like SAM-binding methyltransferase superfamily. rRNA adenine N(6)-methyltransferase family. RsmA subfamily.</text>
</comment>
<keyword evidence="5 7" id="KW-0949">S-adenosyl-L-methionine</keyword>
<dbReference type="GO" id="GO:0005829">
    <property type="term" value="C:cytosol"/>
    <property type="evidence" value="ECO:0007669"/>
    <property type="project" value="TreeGrafter"/>
</dbReference>
<dbReference type="PROSITE" id="PS01131">
    <property type="entry name" value="RRNA_A_DIMETH"/>
    <property type="match status" value="1"/>
</dbReference>
<evidence type="ECO:0000313" key="11">
    <source>
        <dbReference type="Proteomes" id="UP000019246"/>
    </source>
</evidence>
<dbReference type="Pfam" id="PF00398">
    <property type="entry name" value="RrnaAD"/>
    <property type="match status" value="1"/>
</dbReference>
<dbReference type="RefSeq" id="WP_036074410.1">
    <property type="nucleotide sequence ID" value="NZ_AOCG01000020.1"/>
</dbReference>
<dbReference type="Proteomes" id="UP000019246">
    <property type="component" value="Unassembled WGS sequence"/>
</dbReference>
<name>W7AN78_9LIST</name>
<organism evidence="10 11">
    <name type="scientific">Listeria aquatica FSL S10-1188</name>
    <dbReference type="NCBI Taxonomy" id="1265818"/>
    <lineage>
        <taxon>Bacteria</taxon>
        <taxon>Bacillati</taxon>
        <taxon>Bacillota</taxon>
        <taxon>Bacilli</taxon>
        <taxon>Bacillales</taxon>
        <taxon>Listeriaceae</taxon>
        <taxon>Listeria</taxon>
    </lineage>
</organism>
<feature type="binding site" evidence="7 8">
    <location>
        <position position="56"/>
    </location>
    <ligand>
        <name>S-adenosyl-L-methionine</name>
        <dbReference type="ChEBI" id="CHEBI:59789"/>
    </ligand>
</feature>
<evidence type="ECO:0000256" key="2">
    <source>
        <dbReference type="ARBA" id="ARBA00022552"/>
    </source>
</evidence>
<dbReference type="STRING" id="1265818.MAQA_15416"/>
<dbReference type="AlphaFoldDB" id="W7AN78"/>
<accession>W7AN78</accession>
<dbReference type="InterPro" id="IPR001737">
    <property type="entry name" value="KsgA/Erm"/>
</dbReference>
<evidence type="ECO:0000256" key="6">
    <source>
        <dbReference type="ARBA" id="ARBA00022884"/>
    </source>
</evidence>
<reference evidence="10 11" key="1">
    <citation type="journal article" date="2014" name="Int. J. Syst. Evol. Microbiol.">
        <title>Listeria floridensis sp. nov., Listeria aquatica sp. nov., Listeria cornellensis sp. nov., Listeria riparia sp. nov. and Listeria grandensis sp. nov., from agricultural and natural environments.</title>
        <authorList>
            <person name="den Bakker H.C."/>
            <person name="Warchocki S."/>
            <person name="Wright E.M."/>
            <person name="Allred A.F."/>
            <person name="Ahlstrom C."/>
            <person name="Manuel C.S."/>
            <person name="Stasiewicz M.J."/>
            <person name="Burrell A."/>
            <person name="Roof S."/>
            <person name="Strawn L."/>
            <person name="Fortes E.D."/>
            <person name="Nightingale K.K."/>
            <person name="Kephart D."/>
            <person name="Wiedmann M."/>
        </authorList>
    </citation>
    <scope>NUCLEOTIDE SEQUENCE [LARGE SCALE GENOMIC DNA]</scope>
    <source>
        <strain evidence="10 11">FSL S10-1188</strain>
    </source>
</reference>
<evidence type="ECO:0000256" key="3">
    <source>
        <dbReference type="ARBA" id="ARBA00022603"/>
    </source>
</evidence>
<dbReference type="GO" id="GO:0003723">
    <property type="term" value="F:RNA binding"/>
    <property type="evidence" value="ECO:0007669"/>
    <property type="project" value="UniProtKB-UniRule"/>
</dbReference>
<dbReference type="InterPro" id="IPR011530">
    <property type="entry name" value="rRNA_adenine_dimethylase"/>
</dbReference>
<dbReference type="InterPro" id="IPR023165">
    <property type="entry name" value="rRNA_Ade_diMease-like_C"/>
</dbReference>
<dbReference type="GO" id="GO:0052908">
    <property type="term" value="F:16S rRNA (adenine(1518)-N(6)/adenine(1519)-N(6))-dimethyltransferase activity"/>
    <property type="evidence" value="ECO:0007669"/>
    <property type="project" value="UniProtKB-EC"/>
</dbReference>